<evidence type="ECO:0000256" key="4">
    <source>
        <dbReference type="ARBA" id="ARBA00022553"/>
    </source>
</evidence>
<evidence type="ECO:0000313" key="17">
    <source>
        <dbReference type="Proteomes" id="UP000179807"/>
    </source>
</evidence>
<evidence type="ECO:0000256" key="14">
    <source>
        <dbReference type="ARBA" id="ARBA00026104"/>
    </source>
</evidence>
<dbReference type="VEuPathDB" id="TrichDB:TRFO_24608"/>
<evidence type="ECO:0000256" key="13">
    <source>
        <dbReference type="ARBA" id="ARBA00024531"/>
    </source>
</evidence>
<keyword evidence="9" id="KW-0442">Lipid degradation</keyword>
<evidence type="ECO:0000256" key="9">
    <source>
        <dbReference type="ARBA" id="ARBA00022963"/>
    </source>
</evidence>
<reference evidence="16" key="1">
    <citation type="submission" date="2016-10" db="EMBL/GenBank/DDBJ databases">
        <authorList>
            <person name="Benchimol M."/>
            <person name="Almeida L.G."/>
            <person name="Vasconcelos A.T."/>
            <person name="Perreira-Neves A."/>
            <person name="Rosa I.A."/>
            <person name="Tasca T."/>
            <person name="Bogo M.R."/>
            <person name="de Souza W."/>
        </authorList>
    </citation>
    <scope>NUCLEOTIDE SEQUENCE [LARGE SCALE GENOMIC DNA]</scope>
    <source>
        <strain evidence="16">K</strain>
    </source>
</reference>
<evidence type="ECO:0000256" key="10">
    <source>
        <dbReference type="ARBA" id="ARBA00022989"/>
    </source>
</evidence>
<dbReference type="GO" id="GO:0005886">
    <property type="term" value="C:plasma membrane"/>
    <property type="evidence" value="ECO:0007669"/>
    <property type="project" value="UniProtKB-SubCell"/>
</dbReference>
<evidence type="ECO:0000256" key="1">
    <source>
        <dbReference type="ARBA" id="ARBA00001913"/>
    </source>
</evidence>
<keyword evidence="7" id="KW-0378">Hydrolase</keyword>
<evidence type="ECO:0000256" key="5">
    <source>
        <dbReference type="ARBA" id="ARBA00022692"/>
    </source>
</evidence>
<dbReference type="GO" id="GO:0016298">
    <property type="term" value="F:lipase activity"/>
    <property type="evidence" value="ECO:0007669"/>
    <property type="project" value="TreeGrafter"/>
</dbReference>
<dbReference type="CDD" id="cd00519">
    <property type="entry name" value="Lipase_3"/>
    <property type="match status" value="1"/>
</dbReference>
<keyword evidence="10" id="KW-1133">Transmembrane helix</keyword>
<evidence type="ECO:0000256" key="12">
    <source>
        <dbReference type="ARBA" id="ARBA00023136"/>
    </source>
</evidence>
<keyword evidence="5" id="KW-0812">Transmembrane</keyword>
<comment type="catalytic activity">
    <reaction evidence="13">
        <text>a 1,2-diacyl-sn-glycerol + H2O = a 2-acylglycerol + a fatty acid + H(+)</text>
        <dbReference type="Rhea" id="RHEA:33275"/>
        <dbReference type="ChEBI" id="CHEBI:15377"/>
        <dbReference type="ChEBI" id="CHEBI:15378"/>
        <dbReference type="ChEBI" id="CHEBI:17389"/>
        <dbReference type="ChEBI" id="CHEBI:17815"/>
        <dbReference type="ChEBI" id="CHEBI:28868"/>
        <dbReference type="EC" id="3.1.1.116"/>
    </reaction>
    <physiologicalReaction direction="left-to-right" evidence="13">
        <dbReference type="Rhea" id="RHEA:33276"/>
    </physiologicalReaction>
</comment>
<dbReference type="PANTHER" id="PTHR45792:SF8">
    <property type="entry name" value="DIACYLGLYCEROL LIPASE-ALPHA"/>
    <property type="match status" value="1"/>
</dbReference>
<comment type="subcellular location">
    <subcellularLocation>
        <location evidence="2">Cell membrane</location>
        <topology evidence="2">Multi-pass membrane protein</topology>
    </subcellularLocation>
</comment>
<keyword evidence="11" id="KW-0443">Lipid metabolism</keyword>
<evidence type="ECO:0000256" key="2">
    <source>
        <dbReference type="ARBA" id="ARBA00004651"/>
    </source>
</evidence>
<keyword evidence="8" id="KW-0106">Calcium</keyword>
<proteinExistence type="predicted"/>
<keyword evidence="6" id="KW-0479">Metal-binding</keyword>
<accession>A0A1J4K7B0</accession>
<dbReference type="Pfam" id="PF01764">
    <property type="entry name" value="Lipase_3"/>
    <property type="match status" value="1"/>
</dbReference>
<dbReference type="EMBL" id="MLAK01000702">
    <property type="protein sequence ID" value="OHT07271.1"/>
    <property type="molecule type" value="Genomic_DNA"/>
</dbReference>
<sequence length="401" mass="45046">MFRKVTSFLGYAKDTVKDGFNKVLGSHEVVRNALVAKNIVSSPTSFTFAYFMNKIINTLSPPDETDDGNNDFTSEELNLIQICAKLASDVYLEAGERTLPKEAGELIYEPTLTNSSAVPFAIMNSDELNMIFVSCRGSYCFRDFFTDFNANAVDAFDGLMHSGVLKAALSVYAICKDLIIQVSQQNGNRPVIFTGHSLGAAVAATVSEILKQDFPDFPARSIVFAPAACISRDLWQKSREHCLSFVMSGDFVPFLSFHNIAAYSSEYLPDFIKNYIDDLVRREVSRPTKEVEIDMTSNPFEKPPPTLEEVYLELNNESGYRTTALFPPGELYLLDLSGDIFKSVDLRKIRSCEYFGRFIPGLEEFNHSMDIYAECINKIYLTQVEKEKNEEQNLSQNKIGC</sequence>
<evidence type="ECO:0000313" key="16">
    <source>
        <dbReference type="EMBL" id="OHT07271.1"/>
    </source>
</evidence>
<evidence type="ECO:0000256" key="3">
    <source>
        <dbReference type="ARBA" id="ARBA00022475"/>
    </source>
</evidence>
<keyword evidence="4" id="KW-0597">Phosphoprotein</keyword>
<protein>
    <recommendedName>
        <fullName evidence="14">sn-1-specific diacylglycerol lipase</fullName>
        <ecNumber evidence="14">3.1.1.116</ecNumber>
    </recommendedName>
</protein>
<evidence type="ECO:0000259" key="15">
    <source>
        <dbReference type="Pfam" id="PF01764"/>
    </source>
</evidence>
<dbReference type="Gene3D" id="3.40.50.1820">
    <property type="entry name" value="alpha/beta hydrolase"/>
    <property type="match status" value="1"/>
</dbReference>
<dbReference type="Proteomes" id="UP000179807">
    <property type="component" value="Unassembled WGS sequence"/>
</dbReference>
<dbReference type="PANTHER" id="PTHR45792">
    <property type="entry name" value="DIACYLGLYCEROL LIPASE HOMOLOG-RELATED"/>
    <property type="match status" value="1"/>
</dbReference>
<evidence type="ECO:0000256" key="6">
    <source>
        <dbReference type="ARBA" id="ARBA00022723"/>
    </source>
</evidence>
<dbReference type="GO" id="GO:0046872">
    <property type="term" value="F:metal ion binding"/>
    <property type="evidence" value="ECO:0007669"/>
    <property type="project" value="UniProtKB-KW"/>
</dbReference>
<comment type="caution">
    <text evidence="16">The sequence shown here is derived from an EMBL/GenBank/DDBJ whole genome shotgun (WGS) entry which is preliminary data.</text>
</comment>
<name>A0A1J4K7B0_9EUKA</name>
<evidence type="ECO:0000256" key="11">
    <source>
        <dbReference type="ARBA" id="ARBA00023098"/>
    </source>
</evidence>
<feature type="domain" description="Fungal lipase-type" evidence="15">
    <location>
        <begin position="132"/>
        <end position="257"/>
    </location>
</feature>
<dbReference type="SUPFAM" id="SSF53474">
    <property type="entry name" value="alpha/beta-Hydrolases"/>
    <property type="match status" value="1"/>
</dbReference>
<dbReference type="GO" id="GO:0016042">
    <property type="term" value="P:lipid catabolic process"/>
    <property type="evidence" value="ECO:0007669"/>
    <property type="project" value="UniProtKB-KW"/>
</dbReference>
<dbReference type="EC" id="3.1.1.116" evidence="14"/>
<dbReference type="InterPro" id="IPR029058">
    <property type="entry name" value="AB_hydrolase_fold"/>
</dbReference>
<dbReference type="InterPro" id="IPR052214">
    <property type="entry name" value="DAG_Lipase-Related"/>
</dbReference>
<dbReference type="RefSeq" id="XP_068360407.1">
    <property type="nucleotide sequence ID" value="XM_068503848.1"/>
</dbReference>
<gene>
    <name evidence="16" type="ORF">TRFO_24608</name>
</gene>
<evidence type="ECO:0000256" key="7">
    <source>
        <dbReference type="ARBA" id="ARBA00022801"/>
    </source>
</evidence>
<organism evidence="16 17">
    <name type="scientific">Tritrichomonas foetus</name>
    <dbReference type="NCBI Taxonomy" id="1144522"/>
    <lineage>
        <taxon>Eukaryota</taxon>
        <taxon>Metamonada</taxon>
        <taxon>Parabasalia</taxon>
        <taxon>Tritrichomonadida</taxon>
        <taxon>Tritrichomonadidae</taxon>
        <taxon>Tritrichomonas</taxon>
    </lineage>
</organism>
<comment type="cofactor">
    <cofactor evidence="1">
        <name>Ca(2+)</name>
        <dbReference type="ChEBI" id="CHEBI:29108"/>
    </cofactor>
</comment>
<dbReference type="AlphaFoldDB" id="A0A1J4K7B0"/>
<dbReference type="GeneID" id="94838552"/>
<dbReference type="OrthoDB" id="438440at2759"/>
<evidence type="ECO:0000256" key="8">
    <source>
        <dbReference type="ARBA" id="ARBA00022837"/>
    </source>
</evidence>
<dbReference type="InterPro" id="IPR002921">
    <property type="entry name" value="Fungal_lipase-type"/>
</dbReference>
<keyword evidence="17" id="KW-1185">Reference proteome</keyword>
<keyword evidence="3" id="KW-1003">Cell membrane</keyword>
<keyword evidence="12" id="KW-0472">Membrane</keyword>